<proteinExistence type="predicted"/>
<keyword evidence="1" id="KW-0472">Membrane</keyword>
<reference evidence="2 3" key="1">
    <citation type="submission" date="2024-02" db="EMBL/GenBank/DDBJ databases">
        <authorList>
            <person name="Chen Y."/>
            <person name="Shah S."/>
            <person name="Dougan E. K."/>
            <person name="Thang M."/>
            <person name="Chan C."/>
        </authorList>
    </citation>
    <scope>NUCLEOTIDE SEQUENCE [LARGE SCALE GENOMIC DNA]</scope>
</reference>
<evidence type="ECO:0000256" key="1">
    <source>
        <dbReference type="SAM" id="Phobius"/>
    </source>
</evidence>
<name>A0ABP0I3V0_9DINO</name>
<keyword evidence="3" id="KW-1185">Reference proteome</keyword>
<feature type="transmembrane region" description="Helical" evidence="1">
    <location>
        <begin position="108"/>
        <end position="133"/>
    </location>
</feature>
<evidence type="ECO:0000313" key="3">
    <source>
        <dbReference type="Proteomes" id="UP001642464"/>
    </source>
</evidence>
<dbReference type="EMBL" id="CAXAMM010002647">
    <property type="protein sequence ID" value="CAK8996953.1"/>
    <property type="molecule type" value="Genomic_DNA"/>
</dbReference>
<comment type="caution">
    <text evidence="2">The sequence shown here is derived from an EMBL/GenBank/DDBJ whole genome shotgun (WGS) entry which is preliminary data.</text>
</comment>
<feature type="transmembrane region" description="Helical" evidence="1">
    <location>
        <begin position="84"/>
        <end position="102"/>
    </location>
</feature>
<keyword evidence="1" id="KW-0812">Transmembrane</keyword>
<accession>A0ABP0I3V0</accession>
<keyword evidence="1" id="KW-1133">Transmembrane helix</keyword>
<sequence length="178" mass="19673">MVGPSINLLYYALKKGWPDAQLRHTTLAPAGDFSVLQNLLCISRLFSASPNSKSSVTWLSVILALALSPELARATRICTLREHFSLKAFAVCFTLLSLPYSIVLASTLIPGLLFLWVLIPGTIVCLSISPYLLRQPAMEELYDSDEEWECMEVDLQGTALERPLRLAGATRTTAQRCD</sequence>
<dbReference type="Proteomes" id="UP001642464">
    <property type="component" value="Unassembled WGS sequence"/>
</dbReference>
<protein>
    <submittedName>
        <fullName evidence="2">Uncharacterized protein</fullName>
    </submittedName>
</protein>
<organism evidence="2 3">
    <name type="scientific">Durusdinium trenchii</name>
    <dbReference type="NCBI Taxonomy" id="1381693"/>
    <lineage>
        <taxon>Eukaryota</taxon>
        <taxon>Sar</taxon>
        <taxon>Alveolata</taxon>
        <taxon>Dinophyceae</taxon>
        <taxon>Suessiales</taxon>
        <taxon>Symbiodiniaceae</taxon>
        <taxon>Durusdinium</taxon>
    </lineage>
</organism>
<gene>
    <name evidence="2" type="ORF">SCF082_LOCUS5011</name>
</gene>
<evidence type="ECO:0000313" key="2">
    <source>
        <dbReference type="EMBL" id="CAK8996953.1"/>
    </source>
</evidence>